<evidence type="ECO:0000256" key="2">
    <source>
        <dbReference type="SAM" id="MobiDB-lite"/>
    </source>
</evidence>
<feature type="domain" description="Rho-GAP" evidence="3">
    <location>
        <begin position="457"/>
        <end position="656"/>
    </location>
</feature>
<dbReference type="Proteomes" id="UP000193240">
    <property type="component" value="Unassembled WGS sequence"/>
</dbReference>
<dbReference type="SMART" id="SM00324">
    <property type="entry name" value="RhoGAP"/>
    <property type="match status" value="1"/>
</dbReference>
<feature type="compositionally biased region" description="Polar residues" evidence="2">
    <location>
        <begin position="141"/>
        <end position="154"/>
    </location>
</feature>
<feature type="region of interest" description="Disordered" evidence="2">
    <location>
        <begin position="1"/>
        <end position="407"/>
    </location>
</feature>
<dbReference type="InterPro" id="IPR008936">
    <property type="entry name" value="Rho_GTPase_activation_prot"/>
</dbReference>
<proteinExistence type="predicted"/>
<feature type="compositionally biased region" description="Polar residues" evidence="2">
    <location>
        <begin position="185"/>
        <end position="218"/>
    </location>
</feature>
<dbReference type="GO" id="GO:0005096">
    <property type="term" value="F:GTPase activator activity"/>
    <property type="evidence" value="ECO:0007669"/>
    <property type="project" value="UniProtKB-KW"/>
</dbReference>
<feature type="region of interest" description="Disordered" evidence="2">
    <location>
        <begin position="652"/>
        <end position="812"/>
    </location>
</feature>
<feature type="compositionally biased region" description="Polar residues" evidence="2">
    <location>
        <begin position="377"/>
        <end position="389"/>
    </location>
</feature>
<dbReference type="Pfam" id="PF00620">
    <property type="entry name" value="RhoGAP"/>
    <property type="match status" value="1"/>
</dbReference>
<dbReference type="OMA" id="CICFQPA"/>
<feature type="compositionally biased region" description="Basic and acidic residues" evidence="2">
    <location>
        <begin position="239"/>
        <end position="249"/>
    </location>
</feature>
<keyword evidence="5" id="KW-1185">Reference proteome</keyword>
<feature type="compositionally biased region" description="Basic and acidic residues" evidence="2">
    <location>
        <begin position="348"/>
        <end position="376"/>
    </location>
</feature>
<feature type="compositionally biased region" description="Polar residues" evidence="2">
    <location>
        <begin position="12"/>
        <end position="25"/>
    </location>
</feature>
<feature type="compositionally biased region" description="Low complexity" evidence="2">
    <location>
        <begin position="390"/>
        <end position="401"/>
    </location>
</feature>
<feature type="compositionally biased region" description="Basic residues" evidence="2">
    <location>
        <begin position="110"/>
        <end position="124"/>
    </location>
</feature>
<keyword evidence="1" id="KW-0343">GTPase activation</keyword>
<evidence type="ECO:0000313" key="4">
    <source>
        <dbReference type="EMBL" id="OSS54610.1"/>
    </source>
</evidence>
<dbReference type="InParanoid" id="A0A1Y2MEU7"/>
<organism evidence="4 5">
    <name type="scientific">Epicoccum nigrum</name>
    <name type="common">Soil fungus</name>
    <name type="synonym">Epicoccum purpurascens</name>
    <dbReference type="NCBI Taxonomy" id="105696"/>
    <lineage>
        <taxon>Eukaryota</taxon>
        <taxon>Fungi</taxon>
        <taxon>Dikarya</taxon>
        <taxon>Ascomycota</taxon>
        <taxon>Pezizomycotina</taxon>
        <taxon>Dothideomycetes</taxon>
        <taxon>Pleosporomycetidae</taxon>
        <taxon>Pleosporales</taxon>
        <taxon>Pleosporineae</taxon>
        <taxon>Didymellaceae</taxon>
        <taxon>Epicoccum</taxon>
    </lineage>
</organism>
<evidence type="ECO:0000313" key="5">
    <source>
        <dbReference type="Proteomes" id="UP000193240"/>
    </source>
</evidence>
<reference evidence="4 5" key="1">
    <citation type="journal article" date="2017" name="Genome Announc.">
        <title>Genome sequence of the saprophytic ascomycete Epicoccum nigrum ICMP 19927 strain isolated from New Zealand.</title>
        <authorList>
            <person name="Fokin M."/>
            <person name="Fleetwood D."/>
            <person name="Weir B.S."/>
            <person name="Villas-Boas S.G."/>
        </authorList>
    </citation>
    <scope>NUCLEOTIDE SEQUENCE [LARGE SCALE GENOMIC DNA]</scope>
    <source>
        <strain evidence="4 5">ICMP 19927</strain>
    </source>
</reference>
<dbReference type="Gene3D" id="1.10.555.10">
    <property type="entry name" value="Rho GTPase activation protein"/>
    <property type="match status" value="1"/>
</dbReference>
<dbReference type="GO" id="GO:0007165">
    <property type="term" value="P:signal transduction"/>
    <property type="evidence" value="ECO:0007669"/>
    <property type="project" value="InterPro"/>
</dbReference>
<dbReference type="InterPro" id="IPR000198">
    <property type="entry name" value="RhoGAP_dom"/>
</dbReference>
<dbReference type="SUPFAM" id="SSF48350">
    <property type="entry name" value="GTPase activation domain, GAP"/>
    <property type="match status" value="1"/>
</dbReference>
<feature type="compositionally biased region" description="Polar residues" evidence="2">
    <location>
        <begin position="665"/>
        <end position="700"/>
    </location>
</feature>
<dbReference type="CDD" id="cd00159">
    <property type="entry name" value="RhoGAP"/>
    <property type="match status" value="1"/>
</dbReference>
<protein>
    <recommendedName>
        <fullName evidence="3">Rho-GAP domain-containing protein</fullName>
    </recommendedName>
</protein>
<dbReference type="PROSITE" id="PS50238">
    <property type="entry name" value="RHOGAP"/>
    <property type="match status" value="1"/>
</dbReference>
<dbReference type="PANTHER" id="PTHR23176">
    <property type="entry name" value="RHO/RAC/CDC GTPASE-ACTIVATING PROTEIN"/>
    <property type="match status" value="1"/>
</dbReference>
<gene>
    <name evidence="4" type="ORF">B5807_01655</name>
</gene>
<dbReference type="STRING" id="105696.A0A1Y2MEU7"/>
<sequence>MSPEALPAPFTLPTSSLESSLQTHRCTPADRAGQGTPTTPPGPLSKHKRVDSATALHRFPAATAATHVSHSLRPSRPHPPATLRSLDRTRARPPFRVISEERQLLEQHQHQHQHRPRKQVRKMPKSATLSLAMRSKPPGKENSNGPLSPTSPRSPSIPEFASPNAPFHNMPESPASPKPRKDSKNIFSNFTATKSSSRLNTQESLHRQYANQQPSPTLYANGRGGASTPDLSRPVRTPNSDDNRSEILRLDQSTGSGRLTESDAQADPAKSKGPKNKKQGTLFRSKSIKGDESSASRTKLNKAPPAQLSPDPAATWTSNGESTPLKAPPADKGKAWGNKSSFGKLRTHSADRHDAGQLLHRENDNGPAGPRRDKSEQGSLQSSSYNDNKGASLMSSLGSGARKMGDKMDSARKGIFGKLGRSHSNHESPTHVSNEPYVYKVIHTPLIEQTRLTRISSRLEQSRDKTEFWMPALPWRCIDYLNMRGCEEEGLYRVPGSAQQIKYYERKFDQDRDIDLISDDNLNDPNVIGSLFKNWLRQLPDEIFPKAIQHRIQQECQGAKTTPQMLKDELSKLPPFNYYLLFAITCHISLLHSCSEFNKMNYNNLCICFQPAIKIDAFCFQFLILDWRNCWQGCWTEKEYLAEELAYLSAVEDENSERAPPPASRNGQGQPSGRSKSSHASPNIAQPRKSTSTRSNSGDQGKSRARAQSADRNGRATPPTLPLRDADMPPQSAPRLRNEHREYDSPAGRATPDGLNVRGTPSRAPASISTRGSVDGDDGARLTEKLHTRGPSDTQFRLDLSNPPGSPFDIKF</sequence>
<dbReference type="AlphaFoldDB" id="A0A1Y2MEU7"/>
<name>A0A1Y2MEU7_EPING</name>
<feature type="compositionally biased region" description="Basic and acidic residues" evidence="2">
    <location>
        <begin position="778"/>
        <end position="787"/>
    </location>
</feature>
<feature type="compositionally biased region" description="Basic and acidic residues" evidence="2">
    <location>
        <begin position="98"/>
        <end position="109"/>
    </location>
</feature>
<dbReference type="InterPro" id="IPR050729">
    <property type="entry name" value="Rho-GAP"/>
</dbReference>
<evidence type="ECO:0000256" key="1">
    <source>
        <dbReference type="ARBA" id="ARBA00022468"/>
    </source>
</evidence>
<accession>A0A1Y2MEU7</accession>
<dbReference type="GO" id="GO:0005938">
    <property type="term" value="C:cell cortex"/>
    <property type="evidence" value="ECO:0007669"/>
    <property type="project" value="UniProtKB-ARBA"/>
</dbReference>
<evidence type="ECO:0000259" key="3">
    <source>
        <dbReference type="PROSITE" id="PS50238"/>
    </source>
</evidence>
<dbReference type="PANTHER" id="PTHR23176:SF125">
    <property type="entry name" value="GTPASE ACTIVATOR (BEM2), PUTATIVE (AFU_ORTHOLOGUE AFUA_7G04450)-RELATED"/>
    <property type="match status" value="1"/>
</dbReference>
<feature type="compositionally biased region" description="Polar residues" evidence="2">
    <location>
        <begin position="251"/>
        <end position="263"/>
    </location>
</feature>
<dbReference type="EMBL" id="KZ107838">
    <property type="protein sequence ID" value="OSS54610.1"/>
    <property type="molecule type" value="Genomic_DNA"/>
</dbReference>